<feature type="domain" description="DUF4365" evidence="1">
    <location>
        <begin position="9"/>
        <end position="158"/>
    </location>
</feature>
<sequence length="166" mass="18625">MDIGKQKEQFNKAYVRAIAAQAGFNPSELDVDDDSVDLELTGRGFKGPVRNPKVQFQLKCTSRDLVTGEVIRFPLSRKNYDDLRGNDVICPRYLAVLLVSDEPAHWVQHHQDHMSMHNACFYVSLRDLPDTANSTTVTIDVPLNQRLTTEALTHLMTLASNRGSAL</sequence>
<evidence type="ECO:0000313" key="5">
    <source>
        <dbReference type="Proteomes" id="UP001172791"/>
    </source>
</evidence>
<evidence type="ECO:0000313" key="4">
    <source>
        <dbReference type="Proteomes" id="UP001172788"/>
    </source>
</evidence>
<gene>
    <name evidence="2" type="ORF">DBA34_10140</name>
    <name evidence="3" type="ORF">DBB29_08520</name>
</gene>
<dbReference type="AlphaFoldDB" id="A0AAW7MLH2"/>
<evidence type="ECO:0000259" key="1">
    <source>
        <dbReference type="Pfam" id="PF14280"/>
    </source>
</evidence>
<protein>
    <recommendedName>
        <fullName evidence="1">DUF4365 domain-containing protein</fullName>
    </recommendedName>
</protein>
<accession>A0AAW7MLH2</accession>
<comment type="caution">
    <text evidence="2">The sequence shown here is derived from an EMBL/GenBank/DDBJ whole genome shotgun (WGS) entry which is preliminary data.</text>
</comment>
<dbReference type="EMBL" id="QAIC01000037">
    <property type="protein sequence ID" value="MDN4573617.1"/>
    <property type="molecule type" value="Genomic_DNA"/>
</dbReference>
<dbReference type="Proteomes" id="UP001172788">
    <property type="component" value="Unassembled WGS sequence"/>
</dbReference>
<keyword evidence="4" id="KW-1185">Reference proteome</keyword>
<dbReference type="Pfam" id="PF14280">
    <property type="entry name" value="DUF4365"/>
    <property type="match status" value="1"/>
</dbReference>
<name>A0AAW7MLH2_9BURK</name>
<evidence type="ECO:0000313" key="3">
    <source>
        <dbReference type="EMBL" id="MDN4578159.1"/>
    </source>
</evidence>
<dbReference type="RefSeq" id="WP_301234474.1">
    <property type="nucleotide sequence ID" value="NZ_QAIC01000037.1"/>
</dbReference>
<dbReference type="Proteomes" id="UP001172791">
    <property type="component" value="Unassembled WGS sequence"/>
</dbReference>
<reference evidence="2" key="1">
    <citation type="submission" date="2018-04" db="EMBL/GenBank/DDBJ databases">
        <authorList>
            <person name="Jy Z."/>
        </authorList>
    </citation>
    <scope>NUCLEOTIDE SEQUENCE</scope>
    <source>
        <strain evidence="3">AS13</strain>
        <strain evidence="2">LA18</strain>
    </source>
</reference>
<dbReference type="EMBL" id="QAID01000035">
    <property type="protein sequence ID" value="MDN4578159.1"/>
    <property type="molecule type" value="Genomic_DNA"/>
</dbReference>
<proteinExistence type="predicted"/>
<organism evidence="2 5">
    <name type="scientific">Pandoraea cepalis</name>
    <dbReference type="NCBI Taxonomy" id="2508294"/>
    <lineage>
        <taxon>Bacteria</taxon>
        <taxon>Pseudomonadati</taxon>
        <taxon>Pseudomonadota</taxon>
        <taxon>Betaproteobacteria</taxon>
        <taxon>Burkholderiales</taxon>
        <taxon>Burkholderiaceae</taxon>
        <taxon>Pandoraea</taxon>
    </lineage>
</organism>
<dbReference type="InterPro" id="IPR025375">
    <property type="entry name" value="DUF4365"/>
</dbReference>
<evidence type="ECO:0000313" key="2">
    <source>
        <dbReference type="EMBL" id="MDN4573617.1"/>
    </source>
</evidence>